<organism evidence="2 3">
    <name type="scientific">Clonorchis sinensis</name>
    <name type="common">Chinese liver fluke</name>
    <dbReference type="NCBI Taxonomy" id="79923"/>
    <lineage>
        <taxon>Eukaryota</taxon>
        <taxon>Metazoa</taxon>
        <taxon>Spiralia</taxon>
        <taxon>Lophotrochozoa</taxon>
        <taxon>Platyhelminthes</taxon>
        <taxon>Trematoda</taxon>
        <taxon>Digenea</taxon>
        <taxon>Opisthorchiida</taxon>
        <taxon>Opisthorchiata</taxon>
        <taxon>Opisthorchiidae</taxon>
        <taxon>Clonorchis</taxon>
    </lineage>
</organism>
<feature type="domain" description="C2H2-type" evidence="1">
    <location>
        <begin position="38"/>
        <end position="60"/>
    </location>
</feature>
<dbReference type="PROSITE" id="PS00028">
    <property type="entry name" value="ZINC_FINGER_C2H2_1"/>
    <property type="match status" value="1"/>
</dbReference>
<evidence type="ECO:0000259" key="1">
    <source>
        <dbReference type="PROSITE" id="PS00028"/>
    </source>
</evidence>
<accession>G7Y7S7</accession>
<proteinExistence type="predicted"/>
<reference evidence="2" key="1">
    <citation type="journal article" date="2011" name="Genome Biol.">
        <title>The draft genome of the carcinogenic human liver fluke Clonorchis sinensis.</title>
        <authorList>
            <person name="Wang X."/>
            <person name="Chen W."/>
            <person name="Huang Y."/>
            <person name="Sun J."/>
            <person name="Men J."/>
            <person name="Liu H."/>
            <person name="Luo F."/>
            <person name="Guo L."/>
            <person name="Lv X."/>
            <person name="Deng C."/>
            <person name="Zhou C."/>
            <person name="Fan Y."/>
            <person name="Li X."/>
            <person name="Huang L."/>
            <person name="Hu Y."/>
            <person name="Liang C."/>
            <person name="Hu X."/>
            <person name="Xu J."/>
            <person name="Yu X."/>
        </authorList>
    </citation>
    <scope>NUCLEOTIDE SEQUENCE [LARGE SCALE GENOMIC DNA]</scope>
    <source>
        <strain evidence="2">Henan</strain>
    </source>
</reference>
<keyword evidence="3" id="KW-1185">Reference proteome</keyword>
<evidence type="ECO:0000313" key="3">
    <source>
        <dbReference type="Proteomes" id="UP000008909"/>
    </source>
</evidence>
<protein>
    <recommendedName>
        <fullName evidence="1">C2H2-type domain-containing protein</fullName>
    </recommendedName>
</protein>
<sequence>MYDRQTVGIIKTADQQASLTIQNQDVDWTRDRVYKIDCNDCAKVYAGQAARELHSRIEEHKRRMNKPPRIAEEYQTLVKDSAMAAHASDT</sequence>
<dbReference type="AlphaFoldDB" id="G7Y7S7"/>
<dbReference type="EMBL" id="DF142924">
    <property type="protein sequence ID" value="GAA49012.1"/>
    <property type="molecule type" value="Genomic_DNA"/>
</dbReference>
<evidence type="ECO:0000313" key="2">
    <source>
        <dbReference type="EMBL" id="GAA49012.1"/>
    </source>
</evidence>
<name>G7Y7S7_CLOSI</name>
<gene>
    <name evidence="2" type="ORF">CLF_102378</name>
</gene>
<reference key="2">
    <citation type="submission" date="2011-10" db="EMBL/GenBank/DDBJ databases">
        <title>The genome and transcriptome sequence of Clonorchis sinensis provide insights into the carcinogenic liver fluke.</title>
        <authorList>
            <person name="Wang X."/>
            <person name="Huang Y."/>
            <person name="Chen W."/>
            <person name="Liu H."/>
            <person name="Guo L."/>
            <person name="Chen Y."/>
            <person name="Luo F."/>
            <person name="Zhou W."/>
            <person name="Sun J."/>
            <person name="Mao Q."/>
            <person name="Liang P."/>
            <person name="Zhou C."/>
            <person name="Tian Y."/>
            <person name="Men J."/>
            <person name="Lv X."/>
            <person name="Huang L."/>
            <person name="Zhou J."/>
            <person name="Hu Y."/>
            <person name="Li R."/>
            <person name="Zhang F."/>
            <person name="Lei H."/>
            <person name="Li X."/>
            <person name="Hu X."/>
            <person name="Liang C."/>
            <person name="Xu J."/>
            <person name="Wu Z."/>
            <person name="Yu X."/>
        </authorList>
    </citation>
    <scope>NUCLEOTIDE SEQUENCE</scope>
    <source>
        <strain>Henan</strain>
    </source>
</reference>
<dbReference type="InterPro" id="IPR013087">
    <property type="entry name" value="Znf_C2H2_type"/>
</dbReference>
<dbReference type="Proteomes" id="UP000008909">
    <property type="component" value="Unassembled WGS sequence"/>
</dbReference>